<evidence type="ECO:0000256" key="1">
    <source>
        <dbReference type="SAM" id="MobiDB-lite"/>
    </source>
</evidence>
<reference evidence="2 3" key="1">
    <citation type="submission" date="2020-04" db="EMBL/GenBank/DDBJ databases">
        <authorList>
            <person name="Abaymova A."/>
            <person name="Teymurazov M."/>
            <person name="Tazyna O."/>
            <person name="Chatushin Y."/>
            <person name="Svetoch E."/>
            <person name="Pereligyn V."/>
            <person name="Pohylenko V."/>
            <person name="Platonov M."/>
            <person name="Kartsev N."/>
            <person name="Skryabin Y."/>
            <person name="Sizova A."/>
            <person name="Solomentsev V."/>
            <person name="Kislichkina A."/>
            <person name="Bogun A."/>
        </authorList>
    </citation>
    <scope>NUCLEOTIDE SEQUENCE [LARGE SCALE GENOMIC DNA]</scope>
    <source>
        <strain evidence="3">SCPM-O-B-8398 (E28)</strain>
    </source>
</reference>
<organism evidence="2 3">
    <name type="scientific">Enterococcus mundtii</name>
    <dbReference type="NCBI Taxonomy" id="53346"/>
    <lineage>
        <taxon>Bacteria</taxon>
        <taxon>Bacillati</taxon>
        <taxon>Bacillota</taxon>
        <taxon>Bacilli</taxon>
        <taxon>Lactobacillales</taxon>
        <taxon>Enterococcaceae</taxon>
        <taxon>Enterococcus</taxon>
    </lineage>
</organism>
<dbReference type="AlphaFoldDB" id="A0A848MWF1"/>
<dbReference type="Pfam" id="PF04860">
    <property type="entry name" value="Phage_portal"/>
    <property type="match status" value="1"/>
</dbReference>
<proteinExistence type="predicted"/>
<dbReference type="EMBL" id="JABCAG010000023">
    <property type="protein sequence ID" value="NMP58602.1"/>
    <property type="molecule type" value="Genomic_DNA"/>
</dbReference>
<gene>
    <name evidence="2" type="ORF">HI921_09020</name>
</gene>
<evidence type="ECO:0000313" key="3">
    <source>
        <dbReference type="Proteomes" id="UP000557857"/>
    </source>
</evidence>
<feature type="region of interest" description="Disordered" evidence="1">
    <location>
        <begin position="388"/>
        <end position="420"/>
    </location>
</feature>
<dbReference type="Proteomes" id="UP000557857">
    <property type="component" value="Unassembled WGS sequence"/>
</dbReference>
<dbReference type="InterPro" id="IPR006427">
    <property type="entry name" value="Portal_HK97"/>
</dbReference>
<comment type="caution">
    <text evidence="2">The sequence shown here is derived from an EMBL/GenBank/DDBJ whole genome shotgun (WGS) entry which is preliminary data.</text>
</comment>
<name>A0A848MWF1_ENTMU</name>
<accession>A0A848MWF1</accession>
<dbReference type="InterPro" id="IPR006944">
    <property type="entry name" value="Phage/GTA_portal"/>
</dbReference>
<protein>
    <submittedName>
        <fullName evidence="2">Phage portal protein</fullName>
    </submittedName>
</protein>
<evidence type="ECO:0000313" key="2">
    <source>
        <dbReference type="EMBL" id="NMP58602.1"/>
    </source>
</evidence>
<dbReference type="NCBIfam" id="TIGR01537">
    <property type="entry name" value="portal_HK97"/>
    <property type="match status" value="1"/>
</dbReference>
<feature type="compositionally biased region" description="Basic and acidic residues" evidence="1">
    <location>
        <begin position="411"/>
        <end position="420"/>
    </location>
</feature>
<dbReference type="RefSeq" id="WP_169058687.1">
    <property type="nucleotide sequence ID" value="NZ_JABCAG010000023.1"/>
</dbReference>
<sequence>MAFFQPLGSKEAQIDALIYDSQTISQSYTGIRALKNSDVLTAVMIIAGDIARFPIIKQDLDGGITQDEDLNYLMNVKSTKEATAHAWKFAMVVNAILCGNAYSRILRDPKTKKALEFEFYPPSAVSIVEGDDYTSRSYIFYPLQGDREIRCDPEDVIHWKFFSSDAVYGRSPLLSLRNEISLQESGISTLLKFFRDGFSSGILTMKGSQLSGEARKSVRQEFEISREGATGGSPIVMDSTMEYTPLEIDTNVLSLINSNNYSTAQIAKCLRVPAHKLAITNPNQSVKQLNDDYILNDLPYYFNAITSEFQLKLLEQKERKKFILNFDTRSVTGLMPEDVMRLYNGGLVTGDQALNLMGISASGDPDMQRRKFSLNYVWSDLAEKYQLDQNNKRKRKGDDYDEQSGDSSENDQTRIEKIGE</sequence>